<dbReference type="CDD" id="cd09902">
    <property type="entry name" value="H3TH_MKT1"/>
    <property type="match status" value="1"/>
</dbReference>
<evidence type="ECO:0000259" key="4">
    <source>
        <dbReference type="Pfam" id="PF12247"/>
    </source>
</evidence>
<gene>
    <name evidence="5" type="ORF">A1O3_05157</name>
</gene>
<reference evidence="5 6" key="1">
    <citation type="submission" date="2013-03" db="EMBL/GenBank/DDBJ databases">
        <title>The Genome Sequence of Capronia epimyces CBS 606.96.</title>
        <authorList>
            <consortium name="The Broad Institute Genomics Platform"/>
            <person name="Cuomo C."/>
            <person name="de Hoog S."/>
            <person name="Gorbushina A."/>
            <person name="Walker B."/>
            <person name="Young S.K."/>
            <person name="Zeng Q."/>
            <person name="Gargeya S."/>
            <person name="Fitzgerald M."/>
            <person name="Haas B."/>
            <person name="Abouelleil A."/>
            <person name="Allen A.W."/>
            <person name="Alvarado L."/>
            <person name="Arachchi H.M."/>
            <person name="Berlin A.M."/>
            <person name="Chapman S.B."/>
            <person name="Gainer-Dewar J."/>
            <person name="Goldberg J."/>
            <person name="Griggs A."/>
            <person name="Gujja S."/>
            <person name="Hansen M."/>
            <person name="Howarth C."/>
            <person name="Imamovic A."/>
            <person name="Ireland A."/>
            <person name="Larimer J."/>
            <person name="McCowan C."/>
            <person name="Murphy C."/>
            <person name="Pearson M."/>
            <person name="Poon T.W."/>
            <person name="Priest M."/>
            <person name="Roberts A."/>
            <person name="Saif S."/>
            <person name="Shea T."/>
            <person name="Sisk P."/>
            <person name="Sykes S."/>
            <person name="Wortman J."/>
            <person name="Nusbaum C."/>
            <person name="Birren B."/>
        </authorList>
    </citation>
    <scope>NUCLEOTIDE SEQUENCE [LARGE SCALE GENOMIC DNA]</scope>
    <source>
        <strain evidence="5 6">CBS 606.96</strain>
    </source>
</reference>
<dbReference type="Proteomes" id="UP000019478">
    <property type="component" value="Unassembled WGS sequence"/>
</dbReference>
<evidence type="ECO:0000313" key="6">
    <source>
        <dbReference type="Proteomes" id="UP000019478"/>
    </source>
</evidence>
<dbReference type="GeneID" id="19169274"/>
<dbReference type="InterPro" id="IPR022039">
    <property type="entry name" value="MKT1_C"/>
</dbReference>
<dbReference type="EMBL" id="AMGY01000004">
    <property type="protein sequence ID" value="EXJ84489.1"/>
    <property type="molecule type" value="Genomic_DNA"/>
</dbReference>
<dbReference type="Gene3D" id="3.40.50.1010">
    <property type="entry name" value="5'-nuclease"/>
    <property type="match status" value="1"/>
</dbReference>
<evidence type="ECO:0000256" key="2">
    <source>
        <dbReference type="ARBA" id="ARBA00024023"/>
    </source>
</evidence>
<dbReference type="Pfam" id="PF12246">
    <property type="entry name" value="MKT1_C"/>
    <property type="match status" value="1"/>
</dbReference>
<feature type="domain" description="Post-transcriptional regulator MKT1 C-terminal" evidence="3">
    <location>
        <begin position="500"/>
        <end position="739"/>
    </location>
</feature>
<feature type="domain" description="Post-transcriptional regulator MKT1 N-terminal" evidence="4">
    <location>
        <begin position="327"/>
        <end position="415"/>
    </location>
</feature>
<dbReference type="CDD" id="cd09858">
    <property type="entry name" value="PIN_MKT1"/>
    <property type="match status" value="1"/>
</dbReference>
<protein>
    <recommendedName>
        <fullName evidence="7">XPG-I domain-containing protein</fullName>
    </recommendedName>
</protein>
<dbReference type="RefSeq" id="XP_007733474.1">
    <property type="nucleotide sequence ID" value="XM_007735284.1"/>
</dbReference>
<comment type="similarity">
    <text evidence="2">Belongs to the XPG/RAD2 endonuclease family.</text>
</comment>
<dbReference type="InterPro" id="IPR022040">
    <property type="entry name" value="MKT1_N"/>
</dbReference>
<keyword evidence="1" id="KW-0810">Translation regulation</keyword>
<dbReference type="PANTHER" id="PTHR11081:SF32">
    <property type="entry name" value="POST-TRANSCRIPTIONAL REGULATOR MKT1"/>
    <property type="match status" value="1"/>
</dbReference>
<dbReference type="AlphaFoldDB" id="W9YQE7"/>
<dbReference type="STRING" id="1182542.W9YQE7"/>
<evidence type="ECO:0000313" key="5">
    <source>
        <dbReference type="EMBL" id="EXJ84489.1"/>
    </source>
</evidence>
<accession>W9YQE7</accession>
<evidence type="ECO:0000259" key="3">
    <source>
        <dbReference type="Pfam" id="PF12246"/>
    </source>
</evidence>
<evidence type="ECO:0008006" key="7">
    <source>
        <dbReference type="Google" id="ProtNLM"/>
    </source>
</evidence>
<dbReference type="PANTHER" id="PTHR11081">
    <property type="entry name" value="FLAP ENDONUCLEASE FAMILY MEMBER"/>
    <property type="match status" value="1"/>
</dbReference>
<sequence length="742" mass="83194">MSGTKRPQSAVSSLLLSQFPAVQKFDLWASKHVDSCQLQPLRDAVIGVDASYYLDLRLNGTNEEPLKHALGGLPFCYKKAIEEDINVLRQHGITLVFVFSGLDYVNKSLPDSQSADSKRVQDEAWHHYLSGDGKRTVTDFGKAKYPVDVMTRSLQKLLTENKVQYMVAPYSATAQLAYLLKLEDQFIDVVMGTTECFLFGVDRVVTDFNLQKPSLSLVNRAVCEDILKVNTDTLRDAQLLLGTSFTPTFPVLEAMATTKSTGIVDAISLVNGAGKSVIQLCNYHRDHPQVQALKYADRYKKAFMTIKHHVIMEKNGVVAPLNFDEAPGDVHEFVGQRLPEELFFYISRGLVGPRIPNWLTSGEIVLSLPGGVLDSEPYRRLVIELLNPLRTEALKILAESLHYYYQSRIIKVDPWIPQDTTNLTIEIRNTPSWKGKLTQWRIRGPDIEAVVGNLGNVGLFLPSLRSLRDASFAEKTITRGKLEYPALRTPEEIYLNTVFRFLHVRGYIDDNHTLTSWGKALESALAVSDDESTIVGVEMLRLGLFTGNFATGTPVARTEYDRKVYTNLISKTACLGRIRHKPMGFVGPLDRQLLTFAWKITAVRSSLRDLLETVMTSMFLNGDVERNREDWQLCGPIHIANLVIVRLPFASDNGSGLGIAVKTYLDAVNEEPEITDVLKSKIKQQEGKYSWFGQLKGGNLTKSLDQAWRIWDTIFAASQAPGTEVKEAKLFAEANDWLSARR</sequence>
<dbReference type="Pfam" id="PF12247">
    <property type="entry name" value="MKT1_N"/>
    <property type="match status" value="1"/>
</dbReference>
<dbReference type="InterPro" id="IPR006084">
    <property type="entry name" value="XPG/Rad2"/>
</dbReference>
<comment type="caution">
    <text evidence="5">The sequence shown here is derived from an EMBL/GenBank/DDBJ whole genome shotgun (WGS) entry which is preliminary data.</text>
</comment>
<dbReference type="OrthoDB" id="17262at2759"/>
<proteinExistence type="inferred from homology"/>
<dbReference type="InterPro" id="IPR037314">
    <property type="entry name" value="MKT1_H3TH"/>
</dbReference>
<keyword evidence="6" id="KW-1185">Reference proteome</keyword>
<dbReference type="GO" id="GO:0006417">
    <property type="term" value="P:regulation of translation"/>
    <property type="evidence" value="ECO:0007669"/>
    <property type="project" value="UniProtKB-KW"/>
</dbReference>
<dbReference type="HOGENOM" id="CLU_378548_0_0_1"/>
<dbReference type="GO" id="GO:0003730">
    <property type="term" value="F:mRNA 3'-UTR binding"/>
    <property type="evidence" value="ECO:0007669"/>
    <property type="project" value="TreeGrafter"/>
</dbReference>
<organism evidence="5 6">
    <name type="scientific">Capronia epimyces CBS 606.96</name>
    <dbReference type="NCBI Taxonomy" id="1182542"/>
    <lineage>
        <taxon>Eukaryota</taxon>
        <taxon>Fungi</taxon>
        <taxon>Dikarya</taxon>
        <taxon>Ascomycota</taxon>
        <taxon>Pezizomycotina</taxon>
        <taxon>Eurotiomycetes</taxon>
        <taxon>Chaetothyriomycetidae</taxon>
        <taxon>Chaetothyriales</taxon>
        <taxon>Herpotrichiellaceae</taxon>
        <taxon>Capronia</taxon>
    </lineage>
</organism>
<dbReference type="SUPFAM" id="SSF88723">
    <property type="entry name" value="PIN domain-like"/>
    <property type="match status" value="1"/>
</dbReference>
<dbReference type="eggNOG" id="ENOG502QVHA">
    <property type="taxonomic scope" value="Eukaryota"/>
</dbReference>
<dbReference type="InterPro" id="IPR029060">
    <property type="entry name" value="PIN-like_dom_sf"/>
</dbReference>
<evidence type="ECO:0000256" key="1">
    <source>
        <dbReference type="ARBA" id="ARBA00022845"/>
    </source>
</evidence>
<name>W9YQE7_9EURO</name>